<organism evidence="1 2">
    <name type="scientific">Nocardioides faecalis</name>
    <dbReference type="NCBI Taxonomy" id="2803858"/>
    <lineage>
        <taxon>Bacteria</taxon>
        <taxon>Bacillati</taxon>
        <taxon>Actinomycetota</taxon>
        <taxon>Actinomycetes</taxon>
        <taxon>Propionibacteriales</taxon>
        <taxon>Nocardioidaceae</taxon>
        <taxon>Nocardioides</taxon>
    </lineage>
</organism>
<keyword evidence="2" id="KW-1185">Reference proteome</keyword>
<evidence type="ECO:0000313" key="2">
    <source>
        <dbReference type="Proteomes" id="UP000663791"/>
    </source>
</evidence>
<sequence length="154" mass="16804">MSQLHHPAGDITLAVPRHWRRRSDPARGVVLAARARELPASGLAPELVLRAVPITSGLDAWRTEATALLAAQLADFELEDAERYDLGGEEVDYRRFGHRVGDVAVVCDQWAWALGDLGVTLTGSVAREDYLDYGDVFEEVATTVRIPGAAGWEP</sequence>
<dbReference type="EMBL" id="JAERTX010000001">
    <property type="protein sequence ID" value="MBM9458536.1"/>
    <property type="molecule type" value="Genomic_DNA"/>
</dbReference>
<dbReference type="AlphaFoldDB" id="A0A938XYI9"/>
<reference evidence="1" key="1">
    <citation type="submission" date="2021-01" db="EMBL/GenBank/DDBJ databases">
        <title>Novel species in genus Nocardioides.</title>
        <authorList>
            <person name="Zhang G."/>
        </authorList>
    </citation>
    <scope>NUCLEOTIDE SEQUENCE</scope>
    <source>
        <strain evidence="1">Zg-536</strain>
    </source>
</reference>
<protein>
    <submittedName>
        <fullName evidence="1">Uncharacterized protein</fullName>
    </submittedName>
</protein>
<comment type="caution">
    <text evidence="1">The sequence shown here is derived from an EMBL/GenBank/DDBJ whole genome shotgun (WGS) entry which is preliminary data.</text>
</comment>
<proteinExistence type="predicted"/>
<dbReference type="Gene3D" id="3.40.1000.10">
    <property type="entry name" value="Mog1/PsbP, alpha/beta/alpha sandwich"/>
    <property type="match status" value="1"/>
</dbReference>
<evidence type="ECO:0000313" key="1">
    <source>
        <dbReference type="EMBL" id="MBM9458536.1"/>
    </source>
</evidence>
<name>A0A938XYI9_9ACTN</name>
<accession>A0A938XYI9</accession>
<dbReference type="RefSeq" id="WP_205289828.1">
    <property type="nucleotide sequence ID" value="NZ_CP074406.1"/>
</dbReference>
<dbReference type="Proteomes" id="UP000663791">
    <property type="component" value="Unassembled WGS sequence"/>
</dbReference>
<gene>
    <name evidence="1" type="ORF">JK386_01325</name>
</gene>